<feature type="compositionally biased region" description="Basic and acidic residues" evidence="1">
    <location>
        <begin position="450"/>
        <end position="470"/>
    </location>
</feature>
<proteinExistence type="predicted"/>
<name>A0AA39G4B9_MICHY</name>
<dbReference type="AlphaFoldDB" id="A0AA39G4B9"/>
<sequence>MFQLSWTLFATQFSLSLLLITPSVVNSYLHQSKDSLRDALDILARKQRSLDISSHQLQNYYNPLTTIKYADVPIIDDDDDDDDDNNDDDEDDLNFIFMNDSDELNGINKKNFQRINDIKFIMDSLRNLKSRLKIKSSHHNNEPSLFRERERIGSHKRDTGHLNVENKNYNDLTQSILNTLHNSPLYNNDAFDDTDEYPGSRTIPANDLSIEMFQPLFSNKYKDDQRDEINFDNGRQSFTQLSPSNTIAKQIAMVHYPISREYKNSMKRFPIAKRSENIKKLSDLKSSQEAKDPEVAQDLKSLFGTHTILKENLTTFSNIHNHNSNHINNKMEHNYKRTNVNKFKRMEYTTTNFPTGDMTKRNNSGQDEIEPTIISSMNNIEDKLKIKKNKIKKSIDWSEYFGIDRRRKKTELLARPGTQDQDDEWLLQKYYTIISENLRHNHLLLLNNDNKTKSDESDDNGGEKRDKFEQIDERLKNVKNLIMKDPAMNSMSDNNPEVDSQQFKDVIMARLAAAYSLDKMRRALNDFKNSIGFEYPTTTSQKSIKYEDNNLSNKHINQNKRQNINNSNMKYSAKLHYDNHYPDLELYNECSELSRIETSCEFIERRGSYSLFIPCVMYKICRLCDNKKLCAIELLMEANRICDSNFDARDSLDLQKQCLQHAFMILQMRPLRIITETPNCYNGILINSCLRHYQHSNRPMQHHNINDDVNKDLNPISDQRWI</sequence>
<evidence type="ECO:0000313" key="4">
    <source>
        <dbReference type="Proteomes" id="UP001168972"/>
    </source>
</evidence>
<comment type="caution">
    <text evidence="3">The sequence shown here is derived from an EMBL/GenBank/DDBJ whole genome shotgun (WGS) entry which is preliminary data.</text>
</comment>
<reference evidence="3" key="1">
    <citation type="journal article" date="2023" name="bioRxiv">
        <title>Scaffold-level genome assemblies of two parasitoid biocontrol wasps reveal the parthenogenesis mechanism and an associated novel virus.</title>
        <authorList>
            <person name="Inwood S."/>
            <person name="Skelly J."/>
            <person name="Guhlin J."/>
            <person name="Harrop T."/>
            <person name="Goldson S."/>
            <person name="Dearden P."/>
        </authorList>
    </citation>
    <scope>NUCLEOTIDE SEQUENCE</scope>
    <source>
        <strain evidence="3">Lincoln</strain>
        <tissue evidence="3">Whole body</tissue>
    </source>
</reference>
<keyword evidence="2" id="KW-0732">Signal</keyword>
<evidence type="ECO:0000256" key="1">
    <source>
        <dbReference type="SAM" id="MobiDB-lite"/>
    </source>
</evidence>
<protein>
    <submittedName>
        <fullName evidence="3">Uncharacterized protein</fullName>
    </submittedName>
</protein>
<dbReference type="PANTHER" id="PTHR37687">
    <property type="entry name" value="AGAP006772-PA"/>
    <property type="match status" value="1"/>
</dbReference>
<reference evidence="3" key="2">
    <citation type="submission" date="2023-03" db="EMBL/GenBank/DDBJ databases">
        <authorList>
            <person name="Inwood S.N."/>
            <person name="Skelly J.G."/>
            <person name="Guhlin J."/>
            <person name="Harrop T.W.R."/>
            <person name="Goldson S.G."/>
            <person name="Dearden P.K."/>
        </authorList>
    </citation>
    <scope>NUCLEOTIDE SEQUENCE</scope>
    <source>
        <strain evidence="3">Lincoln</strain>
        <tissue evidence="3">Whole body</tissue>
    </source>
</reference>
<dbReference type="EMBL" id="JAQQBR010000003">
    <property type="protein sequence ID" value="KAK0180499.1"/>
    <property type="molecule type" value="Genomic_DNA"/>
</dbReference>
<organism evidence="3 4">
    <name type="scientific">Microctonus hyperodae</name>
    <name type="common">Parasitoid wasp</name>
    <dbReference type="NCBI Taxonomy" id="165561"/>
    <lineage>
        <taxon>Eukaryota</taxon>
        <taxon>Metazoa</taxon>
        <taxon>Ecdysozoa</taxon>
        <taxon>Arthropoda</taxon>
        <taxon>Hexapoda</taxon>
        <taxon>Insecta</taxon>
        <taxon>Pterygota</taxon>
        <taxon>Neoptera</taxon>
        <taxon>Endopterygota</taxon>
        <taxon>Hymenoptera</taxon>
        <taxon>Apocrita</taxon>
        <taxon>Ichneumonoidea</taxon>
        <taxon>Braconidae</taxon>
        <taxon>Euphorinae</taxon>
        <taxon>Microctonus</taxon>
    </lineage>
</organism>
<dbReference type="InterPro" id="IPR038875">
    <property type="entry name" value="PLA2_conodipine-like"/>
</dbReference>
<evidence type="ECO:0000313" key="3">
    <source>
        <dbReference type="EMBL" id="KAK0180499.1"/>
    </source>
</evidence>
<feature type="chain" id="PRO_5041281020" evidence="2">
    <location>
        <begin position="28"/>
        <end position="722"/>
    </location>
</feature>
<accession>A0AA39G4B9</accession>
<evidence type="ECO:0000256" key="2">
    <source>
        <dbReference type="SAM" id="SignalP"/>
    </source>
</evidence>
<keyword evidence="4" id="KW-1185">Reference proteome</keyword>
<feature type="region of interest" description="Disordered" evidence="1">
    <location>
        <begin position="449"/>
        <end position="470"/>
    </location>
</feature>
<dbReference type="Proteomes" id="UP001168972">
    <property type="component" value="Unassembled WGS sequence"/>
</dbReference>
<gene>
    <name evidence="3" type="ORF">PV327_006132</name>
</gene>
<feature type="signal peptide" evidence="2">
    <location>
        <begin position="1"/>
        <end position="27"/>
    </location>
</feature>
<dbReference type="PANTHER" id="PTHR37687:SF1">
    <property type="entry name" value="AGAP006772-PA"/>
    <property type="match status" value="1"/>
</dbReference>